<organism evidence="22 23">
    <name type="scientific">Candidatus Methylospira mobilis</name>
    <dbReference type="NCBI Taxonomy" id="1808979"/>
    <lineage>
        <taxon>Bacteria</taxon>
        <taxon>Pseudomonadati</taxon>
        <taxon>Pseudomonadota</taxon>
        <taxon>Gammaproteobacteria</taxon>
        <taxon>Methylococcales</taxon>
        <taxon>Methylococcaceae</taxon>
        <taxon>Candidatus Methylospira</taxon>
    </lineage>
</organism>
<dbReference type="Pfam" id="PF00122">
    <property type="entry name" value="E1-E2_ATPase"/>
    <property type="match status" value="1"/>
</dbReference>
<evidence type="ECO:0000256" key="15">
    <source>
        <dbReference type="ARBA" id="ARBA00023008"/>
    </source>
</evidence>
<dbReference type="PROSITE" id="PS50846">
    <property type="entry name" value="HMA_2"/>
    <property type="match status" value="1"/>
</dbReference>
<evidence type="ECO:0000256" key="8">
    <source>
        <dbReference type="ARBA" id="ARBA00022692"/>
    </source>
</evidence>
<gene>
    <name evidence="22" type="ORF">F6R98_05915</name>
</gene>
<feature type="transmembrane region" description="Helical" evidence="20">
    <location>
        <begin position="176"/>
        <end position="195"/>
    </location>
</feature>
<keyword evidence="13" id="KW-1278">Translocase</keyword>
<keyword evidence="15" id="KW-0186">Copper</keyword>
<evidence type="ECO:0000256" key="3">
    <source>
        <dbReference type="ARBA" id="ARBA00012517"/>
    </source>
</evidence>
<dbReference type="InterPro" id="IPR023214">
    <property type="entry name" value="HAD_sf"/>
</dbReference>
<dbReference type="InterPro" id="IPR008250">
    <property type="entry name" value="ATPase_P-typ_transduc_dom_A_sf"/>
</dbReference>
<feature type="transmembrane region" description="Helical" evidence="20">
    <location>
        <begin position="698"/>
        <end position="719"/>
    </location>
</feature>
<dbReference type="InterPro" id="IPR006121">
    <property type="entry name" value="HMA_dom"/>
</dbReference>
<dbReference type="GO" id="GO:0005507">
    <property type="term" value="F:copper ion binding"/>
    <property type="evidence" value="ECO:0007669"/>
    <property type="project" value="TreeGrafter"/>
</dbReference>
<evidence type="ECO:0000256" key="13">
    <source>
        <dbReference type="ARBA" id="ARBA00022967"/>
    </source>
</evidence>
<keyword evidence="16" id="KW-0406">Ion transport</keyword>
<keyword evidence="6 20" id="KW-1003">Cell membrane</keyword>
<dbReference type="InterPro" id="IPR023299">
    <property type="entry name" value="ATPase_P-typ_cyto_dom_N"/>
</dbReference>
<dbReference type="InterPro" id="IPR023298">
    <property type="entry name" value="ATPase_P-typ_TM_dom_sf"/>
</dbReference>
<dbReference type="EC" id="7.2.2.8" evidence="3"/>
<comment type="similarity">
    <text evidence="2 20">Belongs to the cation transport ATPase (P-type) (TC 3.A.3) family. Type IB subfamily.</text>
</comment>
<evidence type="ECO:0000256" key="6">
    <source>
        <dbReference type="ARBA" id="ARBA00022475"/>
    </source>
</evidence>
<dbReference type="SUPFAM" id="SSF81653">
    <property type="entry name" value="Calcium ATPase, transduction domain A"/>
    <property type="match status" value="1"/>
</dbReference>
<dbReference type="SFLD" id="SFLDS00003">
    <property type="entry name" value="Haloacid_Dehalogenase"/>
    <property type="match status" value="1"/>
</dbReference>
<dbReference type="PROSITE" id="PS00154">
    <property type="entry name" value="ATPASE_E1_E2"/>
    <property type="match status" value="1"/>
</dbReference>
<keyword evidence="10 20" id="KW-0547">Nucleotide-binding</keyword>
<dbReference type="Gene3D" id="3.40.50.1000">
    <property type="entry name" value="HAD superfamily/HAD-like"/>
    <property type="match status" value="1"/>
</dbReference>
<evidence type="ECO:0000313" key="22">
    <source>
        <dbReference type="EMBL" id="QFY44961.1"/>
    </source>
</evidence>
<dbReference type="Gene3D" id="2.70.150.10">
    <property type="entry name" value="Calcium-transporting ATPase, cytoplasmic transduction domain A"/>
    <property type="match status" value="1"/>
</dbReference>
<dbReference type="GO" id="GO:0016887">
    <property type="term" value="F:ATP hydrolysis activity"/>
    <property type="evidence" value="ECO:0007669"/>
    <property type="project" value="InterPro"/>
</dbReference>
<evidence type="ECO:0000256" key="5">
    <source>
        <dbReference type="ARBA" id="ARBA00022448"/>
    </source>
</evidence>
<evidence type="ECO:0000256" key="10">
    <source>
        <dbReference type="ARBA" id="ARBA00022741"/>
    </source>
</evidence>
<dbReference type="SUPFAM" id="SSF56784">
    <property type="entry name" value="HAD-like"/>
    <property type="match status" value="1"/>
</dbReference>
<dbReference type="PRINTS" id="PR00119">
    <property type="entry name" value="CATATPASE"/>
</dbReference>
<keyword evidence="17 20" id="KW-0472">Membrane</keyword>
<feature type="transmembrane region" description="Helical" evidence="20">
    <location>
        <begin position="77"/>
        <end position="99"/>
    </location>
</feature>
<evidence type="ECO:0000313" key="23">
    <source>
        <dbReference type="Proteomes" id="UP000325755"/>
    </source>
</evidence>
<dbReference type="NCBIfam" id="TIGR01511">
    <property type="entry name" value="ATPase-IB1_Cu"/>
    <property type="match status" value="1"/>
</dbReference>
<dbReference type="InterPro" id="IPR059000">
    <property type="entry name" value="ATPase_P-type_domA"/>
</dbReference>
<dbReference type="SFLD" id="SFLDF00027">
    <property type="entry name" value="p-type_atpase"/>
    <property type="match status" value="1"/>
</dbReference>
<evidence type="ECO:0000256" key="18">
    <source>
        <dbReference type="ARBA" id="ARBA00029719"/>
    </source>
</evidence>
<evidence type="ECO:0000256" key="20">
    <source>
        <dbReference type="RuleBase" id="RU362081"/>
    </source>
</evidence>
<dbReference type="InterPro" id="IPR036412">
    <property type="entry name" value="HAD-like_sf"/>
</dbReference>
<proteinExistence type="inferred from homology"/>
<dbReference type="PANTHER" id="PTHR43520:SF6">
    <property type="entry name" value="COPPER-EXPORTING P-TYPE ATPASE"/>
    <property type="match status" value="1"/>
</dbReference>
<dbReference type="Gene3D" id="3.30.70.100">
    <property type="match status" value="1"/>
</dbReference>
<evidence type="ECO:0000259" key="21">
    <source>
        <dbReference type="PROSITE" id="PS50846"/>
    </source>
</evidence>
<evidence type="ECO:0000256" key="11">
    <source>
        <dbReference type="ARBA" id="ARBA00022796"/>
    </source>
</evidence>
<dbReference type="FunFam" id="2.70.150.10:FF:000020">
    <property type="entry name" value="Copper-exporting P-type ATPase A"/>
    <property type="match status" value="1"/>
</dbReference>
<dbReference type="OrthoDB" id="9814270at2"/>
<dbReference type="EMBL" id="CP044205">
    <property type="protein sequence ID" value="QFY44961.1"/>
    <property type="molecule type" value="Genomic_DNA"/>
</dbReference>
<dbReference type="SUPFAM" id="SSF81665">
    <property type="entry name" value="Calcium ATPase, transmembrane domain M"/>
    <property type="match status" value="1"/>
</dbReference>
<evidence type="ECO:0000256" key="16">
    <source>
        <dbReference type="ARBA" id="ARBA00023065"/>
    </source>
</evidence>
<name>A0A5Q0BRR9_9GAMM</name>
<keyword evidence="14 20" id="KW-1133">Transmembrane helix</keyword>
<dbReference type="GO" id="GO:0005886">
    <property type="term" value="C:plasma membrane"/>
    <property type="evidence" value="ECO:0007669"/>
    <property type="project" value="UniProtKB-SubCell"/>
</dbReference>
<evidence type="ECO:0000256" key="17">
    <source>
        <dbReference type="ARBA" id="ARBA00023136"/>
    </source>
</evidence>
<keyword evidence="11" id="KW-0187">Copper transport</keyword>
<accession>A0A5Q0BRR9</accession>
<protein>
    <recommendedName>
        <fullName evidence="4">Copper-exporting P-type ATPase</fullName>
        <ecNumber evidence="3">7.2.2.8</ecNumber>
    </recommendedName>
    <alternativeName>
        <fullName evidence="18">Copper-exporting P-type ATPase A</fullName>
    </alternativeName>
    <alternativeName>
        <fullName evidence="19">Cu(+)-exporting ATPase</fullName>
    </alternativeName>
</protein>
<dbReference type="Gene3D" id="3.40.1110.10">
    <property type="entry name" value="Calcium-transporting ATPase, cytoplasmic domain N"/>
    <property type="match status" value="1"/>
</dbReference>
<dbReference type="GO" id="GO:0060003">
    <property type="term" value="P:copper ion export"/>
    <property type="evidence" value="ECO:0007669"/>
    <property type="project" value="UniProtKB-ARBA"/>
</dbReference>
<reference evidence="22 23" key="1">
    <citation type="submission" date="2019-09" db="EMBL/GenBank/DDBJ databases">
        <title>Ecophysiology of the spiral-shaped methanotroph Methylospira mobilis as revealed by the complete genome sequence.</title>
        <authorList>
            <person name="Oshkin I.Y."/>
            <person name="Dedysh S.N."/>
            <person name="Miroshnikov K."/>
            <person name="Danilova O.V."/>
            <person name="Hakobyan A."/>
            <person name="Liesack W."/>
        </authorList>
    </citation>
    <scope>NUCLEOTIDE SEQUENCE [LARGE SCALE GENOMIC DNA]</scope>
    <source>
        <strain evidence="22 23">Shm1</strain>
    </source>
</reference>
<keyword evidence="12 20" id="KW-0067">ATP-binding</keyword>
<dbReference type="GO" id="GO:0140581">
    <property type="term" value="F:P-type monovalent copper transporter activity"/>
    <property type="evidence" value="ECO:0007669"/>
    <property type="project" value="UniProtKB-EC"/>
</dbReference>
<dbReference type="GO" id="GO:0055070">
    <property type="term" value="P:copper ion homeostasis"/>
    <property type="evidence" value="ECO:0007669"/>
    <property type="project" value="TreeGrafter"/>
</dbReference>
<dbReference type="FunCoup" id="A0A5Q0BRR9">
    <property type="interactions" value="342"/>
</dbReference>
<evidence type="ECO:0000256" key="12">
    <source>
        <dbReference type="ARBA" id="ARBA00022840"/>
    </source>
</evidence>
<feature type="transmembrane region" description="Helical" evidence="20">
    <location>
        <begin position="148"/>
        <end position="170"/>
    </location>
</feature>
<dbReference type="InterPro" id="IPR044492">
    <property type="entry name" value="P_typ_ATPase_HD_dom"/>
</dbReference>
<dbReference type="NCBIfam" id="TIGR01525">
    <property type="entry name" value="ATPase-IB_hvy"/>
    <property type="match status" value="1"/>
</dbReference>
<dbReference type="GO" id="GO:0005524">
    <property type="term" value="F:ATP binding"/>
    <property type="evidence" value="ECO:0007669"/>
    <property type="project" value="UniProtKB-UniRule"/>
</dbReference>
<dbReference type="SUPFAM" id="SSF55008">
    <property type="entry name" value="HMA, heavy metal-associated domain"/>
    <property type="match status" value="1"/>
</dbReference>
<keyword evidence="9 20" id="KW-0479">Metal-binding</keyword>
<dbReference type="InParanoid" id="A0A5Q0BRR9"/>
<dbReference type="NCBIfam" id="TIGR01494">
    <property type="entry name" value="ATPase_P-type"/>
    <property type="match status" value="1"/>
</dbReference>
<evidence type="ECO:0000256" key="4">
    <source>
        <dbReference type="ARBA" id="ARBA00015102"/>
    </source>
</evidence>
<keyword evidence="8 20" id="KW-0812">Transmembrane</keyword>
<dbReference type="InterPro" id="IPR027256">
    <property type="entry name" value="P-typ_ATPase_IB"/>
</dbReference>
<dbReference type="AlphaFoldDB" id="A0A5Q0BRR9"/>
<dbReference type="SFLD" id="SFLDG00002">
    <property type="entry name" value="C1.7:_P-type_atpase_like"/>
    <property type="match status" value="1"/>
</dbReference>
<keyword evidence="5" id="KW-0813">Transport</keyword>
<dbReference type="InterPro" id="IPR036163">
    <property type="entry name" value="HMA_dom_sf"/>
</dbReference>
<evidence type="ECO:0000256" key="2">
    <source>
        <dbReference type="ARBA" id="ARBA00006024"/>
    </source>
</evidence>
<dbReference type="Pfam" id="PF00702">
    <property type="entry name" value="Hydrolase"/>
    <property type="match status" value="1"/>
</dbReference>
<dbReference type="PANTHER" id="PTHR43520">
    <property type="entry name" value="ATP7, ISOFORM B"/>
    <property type="match status" value="1"/>
</dbReference>
<dbReference type="Proteomes" id="UP000325755">
    <property type="component" value="Chromosome"/>
</dbReference>
<feature type="transmembrane region" description="Helical" evidence="20">
    <location>
        <begin position="329"/>
        <end position="351"/>
    </location>
</feature>
<feature type="transmembrane region" description="Helical" evidence="20">
    <location>
        <begin position="357"/>
        <end position="389"/>
    </location>
</feature>
<comment type="subcellular location">
    <subcellularLocation>
        <location evidence="1">Cell membrane</location>
        <topology evidence="1">Multi-pass membrane protein</topology>
    </subcellularLocation>
</comment>
<dbReference type="CDD" id="cd02094">
    <property type="entry name" value="P-type_ATPase_Cu-like"/>
    <property type="match status" value="1"/>
</dbReference>
<feature type="transmembrane region" description="Helical" evidence="20">
    <location>
        <begin position="111"/>
        <end position="127"/>
    </location>
</feature>
<evidence type="ECO:0000256" key="7">
    <source>
        <dbReference type="ARBA" id="ARBA00022553"/>
    </source>
</evidence>
<evidence type="ECO:0000256" key="1">
    <source>
        <dbReference type="ARBA" id="ARBA00004651"/>
    </source>
</evidence>
<keyword evidence="23" id="KW-1185">Reference proteome</keyword>
<evidence type="ECO:0000256" key="19">
    <source>
        <dbReference type="ARBA" id="ARBA00033239"/>
    </source>
</evidence>
<dbReference type="PRINTS" id="PR00943">
    <property type="entry name" value="CUATPASE"/>
</dbReference>
<evidence type="ECO:0000256" key="9">
    <source>
        <dbReference type="ARBA" id="ARBA00022723"/>
    </source>
</evidence>
<feature type="transmembrane region" description="Helical" evidence="20">
    <location>
        <begin position="673"/>
        <end position="692"/>
    </location>
</feature>
<dbReference type="Pfam" id="PF00403">
    <property type="entry name" value="HMA"/>
    <property type="match status" value="1"/>
</dbReference>
<dbReference type="GO" id="GO:0043682">
    <property type="term" value="F:P-type divalent copper transporter activity"/>
    <property type="evidence" value="ECO:0007669"/>
    <property type="project" value="TreeGrafter"/>
</dbReference>
<dbReference type="KEGG" id="mmob:F6R98_05915"/>
<dbReference type="CDD" id="cd00371">
    <property type="entry name" value="HMA"/>
    <property type="match status" value="1"/>
</dbReference>
<sequence length="725" mass="76766">MRCAGCVAGVETALQGVVGVETAEVNFADHTARVEGDVEFSSLKQALVDAGYDAALMEALEDVGAEEAMEHARFISLLMKAGVAAALGFPLMLGSHLGWFPEYSEPGAKHFWSFVSVLTMAVIYYSGRHFYISAFKLLEKHQSNMDTLIALGTGAAWSYSTLAIDISSMLPHDAGHAYFEAATTILAFINLGGALEMRARGKTSQAIRQLIGLQPRSARVVRDGVEIDVDIASIGLEEILRVRPGEKIAVDGEVLEGHSNIDESMLTGESMPVSKQVGDTVIAGTFNQGGTLLYKATRIGRDTMLARIVESVRQAQASKPALARIADRIAAVFVPAVVGIAAFTFLVWLVFGPSPSLGYAFVTSMTVLVIACPCALGLATPISVMVAVGRAAQKGILIRNGDALQLAGKLTCVVLDKTGTVTQGRPRVAEIHTAPGLQEEMLLSLAASLEAGSEHPLAAAIVEESHKRGMTLEKVEHFEALGGRGVVGEVRGKSVALGNAKLMQERHVDFGAFWPILNQCANRGQTPVLLTVDQQIVGVISVADTIKADSRPAIEALKALGVRVLMVTGDNELTAQAIAREAGIDEVRAQVMPEDKATIVKELQTQGLVVGMVGDGINDAPALAQAEVGFAMGTGTDIAIESGDVVIMRGSLLKVADAMHLSRLTVENIHQNFFGAFIYNVLSIPIAAGILYPVFGLLLNPIIAGAAMALSSVTVVTNANRLRWK</sequence>
<feature type="domain" description="HMA" evidence="21">
    <location>
        <begin position="1"/>
        <end position="55"/>
    </location>
</feature>
<keyword evidence="7" id="KW-0597">Phosphoprotein</keyword>
<dbReference type="InterPro" id="IPR001757">
    <property type="entry name" value="P_typ_ATPase"/>
</dbReference>
<evidence type="ECO:0000256" key="14">
    <source>
        <dbReference type="ARBA" id="ARBA00022989"/>
    </source>
</evidence>
<dbReference type="InterPro" id="IPR018303">
    <property type="entry name" value="ATPase_P-typ_P_site"/>
</dbReference>